<dbReference type="GO" id="GO:0000160">
    <property type="term" value="P:phosphorelay signal transduction system"/>
    <property type="evidence" value="ECO:0007669"/>
    <property type="project" value="InterPro"/>
</dbReference>
<dbReference type="CDD" id="cd17546">
    <property type="entry name" value="REC_hyHK_CKI1_RcsC-like"/>
    <property type="match status" value="1"/>
</dbReference>
<dbReference type="SUPFAM" id="SSF52172">
    <property type="entry name" value="CheY-like"/>
    <property type="match status" value="1"/>
</dbReference>
<dbReference type="AlphaFoldDB" id="A0A1I1LIR3"/>
<feature type="modified residue" description="4-aspartylphosphate" evidence="2">
    <location>
        <position position="61"/>
    </location>
</feature>
<dbReference type="PANTHER" id="PTHR43719">
    <property type="entry name" value="TWO-COMPONENT HISTIDINE KINASE"/>
    <property type="match status" value="1"/>
</dbReference>
<name>A0A1I1LIR3_9FLAO</name>
<evidence type="ECO:0000256" key="1">
    <source>
        <dbReference type="ARBA" id="ARBA00022553"/>
    </source>
</evidence>
<evidence type="ECO:0000259" key="3">
    <source>
        <dbReference type="PROSITE" id="PS50110"/>
    </source>
</evidence>
<dbReference type="PANTHER" id="PTHR43719:SF28">
    <property type="entry name" value="PEROXIDE STRESS-ACTIVATED HISTIDINE KINASE MAK1-RELATED"/>
    <property type="match status" value="1"/>
</dbReference>
<dbReference type="RefSeq" id="WP_092543992.1">
    <property type="nucleotide sequence ID" value="NZ_FOKV01000008.1"/>
</dbReference>
<evidence type="ECO:0000313" key="5">
    <source>
        <dbReference type="Proteomes" id="UP000199438"/>
    </source>
</evidence>
<keyword evidence="1 2" id="KW-0597">Phosphoprotein</keyword>
<proteinExistence type="predicted"/>
<dbReference type="Pfam" id="PF00072">
    <property type="entry name" value="Response_reg"/>
    <property type="match status" value="1"/>
</dbReference>
<dbReference type="SMART" id="SM00448">
    <property type="entry name" value="REC"/>
    <property type="match status" value="1"/>
</dbReference>
<dbReference type="PROSITE" id="PS50110">
    <property type="entry name" value="RESPONSE_REGULATORY"/>
    <property type="match status" value="1"/>
</dbReference>
<keyword evidence="5" id="KW-1185">Reference proteome</keyword>
<sequence>MMKSQKPIRILAVDDNLVNLFLIRTIISKLCPKAEIITAEDGEESIEIFRKSAKFDLILMDIQLPGINGYEASKKIKKIAQNKPVPIVALSANSMDDMRRIGKLSGIDDFLSKPILFEPTEKILKKYIFNK</sequence>
<dbReference type="STRING" id="1334022.SAMN04487907_10818"/>
<dbReference type="Gene3D" id="3.40.50.2300">
    <property type="match status" value="1"/>
</dbReference>
<gene>
    <name evidence="4" type="ORF">SAMN04487907_10818</name>
</gene>
<evidence type="ECO:0000256" key="2">
    <source>
        <dbReference type="PROSITE-ProRule" id="PRU00169"/>
    </source>
</evidence>
<dbReference type="OrthoDB" id="9796457at2"/>
<accession>A0A1I1LIR3</accession>
<protein>
    <submittedName>
        <fullName evidence="4">CheY chemotaxis protein or a CheY-like REC (Receiver) domain</fullName>
    </submittedName>
</protein>
<reference evidence="5" key="1">
    <citation type="submission" date="2016-10" db="EMBL/GenBank/DDBJ databases">
        <authorList>
            <person name="Varghese N."/>
            <person name="Submissions S."/>
        </authorList>
    </citation>
    <scope>NUCLEOTIDE SEQUENCE [LARGE SCALE GENOMIC DNA]</scope>
    <source>
        <strain evidence="5">DSM 24499</strain>
    </source>
</reference>
<dbReference type="Proteomes" id="UP000199438">
    <property type="component" value="Unassembled WGS sequence"/>
</dbReference>
<organism evidence="4 5">
    <name type="scientific">Zunongwangia mangrovi</name>
    <dbReference type="NCBI Taxonomy" id="1334022"/>
    <lineage>
        <taxon>Bacteria</taxon>
        <taxon>Pseudomonadati</taxon>
        <taxon>Bacteroidota</taxon>
        <taxon>Flavobacteriia</taxon>
        <taxon>Flavobacteriales</taxon>
        <taxon>Flavobacteriaceae</taxon>
        <taxon>Zunongwangia</taxon>
    </lineage>
</organism>
<feature type="domain" description="Response regulatory" evidence="3">
    <location>
        <begin position="9"/>
        <end position="128"/>
    </location>
</feature>
<dbReference type="InterPro" id="IPR011006">
    <property type="entry name" value="CheY-like_superfamily"/>
</dbReference>
<evidence type="ECO:0000313" key="4">
    <source>
        <dbReference type="EMBL" id="SFC72994.1"/>
    </source>
</evidence>
<dbReference type="InterPro" id="IPR001789">
    <property type="entry name" value="Sig_transdc_resp-reg_receiver"/>
</dbReference>
<dbReference type="EMBL" id="FOKV01000008">
    <property type="protein sequence ID" value="SFC72994.1"/>
    <property type="molecule type" value="Genomic_DNA"/>
</dbReference>
<dbReference type="InterPro" id="IPR050956">
    <property type="entry name" value="2C_system_His_kinase"/>
</dbReference>